<keyword evidence="7" id="KW-0965">Cell junction</keyword>
<feature type="compositionally biased region" description="Basic and acidic residues" evidence="10">
    <location>
        <begin position="50"/>
        <end position="60"/>
    </location>
</feature>
<keyword evidence="4" id="KW-0796">Tight junction</keyword>
<evidence type="ECO:0000256" key="7">
    <source>
        <dbReference type="ARBA" id="ARBA00022949"/>
    </source>
</evidence>
<evidence type="ECO:0000256" key="10">
    <source>
        <dbReference type="SAM" id="MobiDB-lite"/>
    </source>
</evidence>
<evidence type="ECO:0000256" key="11">
    <source>
        <dbReference type="SAM" id="Phobius"/>
    </source>
</evidence>
<keyword evidence="8 11" id="KW-1133">Transmembrane helix</keyword>
<protein>
    <submittedName>
        <fullName evidence="12">Uncharacterized protein</fullName>
    </submittedName>
</protein>
<dbReference type="Gene3D" id="1.20.140.150">
    <property type="match status" value="1"/>
</dbReference>
<keyword evidence="6 11" id="KW-0812">Transmembrane</keyword>
<evidence type="ECO:0000313" key="12">
    <source>
        <dbReference type="EMBL" id="PWA24407.1"/>
    </source>
</evidence>
<dbReference type="FunFam" id="1.20.140.150:FF:000001">
    <property type="entry name" value="Claudin"/>
    <property type="match status" value="1"/>
</dbReference>
<comment type="subcellular location">
    <subcellularLocation>
        <location evidence="1">Cell junction</location>
        <location evidence="1">Tight junction</location>
    </subcellularLocation>
    <subcellularLocation>
        <location evidence="2">Cell membrane</location>
        <topology evidence="2">Multi-pass membrane protein</topology>
    </subcellularLocation>
</comment>
<dbReference type="EMBL" id="NHOQ01001433">
    <property type="protein sequence ID" value="PWA24407.1"/>
    <property type="molecule type" value="Genomic_DNA"/>
</dbReference>
<dbReference type="InterPro" id="IPR004031">
    <property type="entry name" value="PMP22/EMP/MP20/Claudin"/>
</dbReference>
<dbReference type="Pfam" id="PF00822">
    <property type="entry name" value="PMP22_Claudin"/>
    <property type="match status" value="1"/>
</dbReference>
<feature type="transmembrane region" description="Helical" evidence="11">
    <location>
        <begin position="259"/>
        <end position="282"/>
    </location>
</feature>
<organism evidence="12 13">
    <name type="scientific">Gambusia affinis</name>
    <name type="common">Western mosquitofish</name>
    <name type="synonym">Heterandria affinis</name>
    <dbReference type="NCBI Taxonomy" id="33528"/>
    <lineage>
        <taxon>Eukaryota</taxon>
        <taxon>Metazoa</taxon>
        <taxon>Chordata</taxon>
        <taxon>Craniata</taxon>
        <taxon>Vertebrata</taxon>
        <taxon>Euteleostomi</taxon>
        <taxon>Actinopterygii</taxon>
        <taxon>Neopterygii</taxon>
        <taxon>Teleostei</taxon>
        <taxon>Neoteleostei</taxon>
        <taxon>Acanthomorphata</taxon>
        <taxon>Ovalentaria</taxon>
        <taxon>Atherinomorphae</taxon>
        <taxon>Cyprinodontiformes</taxon>
        <taxon>Poeciliidae</taxon>
        <taxon>Poeciliinae</taxon>
        <taxon>Gambusia</taxon>
    </lineage>
</organism>
<dbReference type="GO" id="GO:0005923">
    <property type="term" value="C:bicellular tight junction"/>
    <property type="evidence" value="ECO:0007669"/>
    <property type="project" value="UniProtKB-SubCell"/>
</dbReference>
<proteinExistence type="inferred from homology"/>
<dbReference type="GO" id="GO:0005198">
    <property type="term" value="F:structural molecule activity"/>
    <property type="evidence" value="ECO:0007669"/>
    <property type="project" value="InterPro"/>
</dbReference>
<keyword evidence="13" id="KW-1185">Reference proteome</keyword>
<dbReference type="InterPro" id="IPR006187">
    <property type="entry name" value="Claudin"/>
</dbReference>
<accession>A0A315VMJ9</accession>
<evidence type="ECO:0000313" key="13">
    <source>
        <dbReference type="Proteomes" id="UP000250572"/>
    </source>
</evidence>
<feature type="transmembrane region" description="Helical" evidence="11">
    <location>
        <begin position="176"/>
        <end position="200"/>
    </location>
</feature>
<reference evidence="12 13" key="1">
    <citation type="journal article" date="2018" name="G3 (Bethesda)">
        <title>A High-Quality Reference Genome for the Invasive Mosquitofish Gambusia affinis Using a Chicago Library.</title>
        <authorList>
            <person name="Hoffberg S.L."/>
            <person name="Troendle N.J."/>
            <person name="Glenn T.C."/>
            <person name="Mahmud O."/>
            <person name="Louha S."/>
            <person name="Chalopin D."/>
            <person name="Bennetzen J.L."/>
            <person name="Mauricio R."/>
        </authorList>
    </citation>
    <scope>NUCLEOTIDE SEQUENCE [LARGE SCALE GENOMIC DNA]</scope>
    <source>
        <strain evidence="12">NE01/NJP1002.9</strain>
        <tissue evidence="12">Muscle</tissue>
    </source>
</reference>
<keyword evidence="5" id="KW-1003">Cell membrane</keyword>
<gene>
    <name evidence="12" type="ORF">CCH79_00011939</name>
</gene>
<keyword evidence="9 11" id="KW-0472">Membrane</keyword>
<evidence type="ECO:0000256" key="1">
    <source>
        <dbReference type="ARBA" id="ARBA00004435"/>
    </source>
</evidence>
<name>A0A315VMJ9_GAMAF</name>
<feature type="region of interest" description="Disordered" evidence="10">
    <location>
        <begin position="19"/>
        <end position="61"/>
    </location>
</feature>
<comment type="similarity">
    <text evidence="3">Belongs to the claudin family.</text>
</comment>
<evidence type="ECO:0000256" key="9">
    <source>
        <dbReference type="ARBA" id="ARBA00023136"/>
    </source>
</evidence>
<evidence type="ECO:0000256" key="6">
    <source>
        <dbReference type="ARBA" id="ARBA00022692"/>
    </source>
</evidence>
<dbReference type="InterPro" id="IPR017974">
    <property type="entry name" value="Claudin_CS"/>
</dbReference>
<dbReference type="PANTHER" id="PTHR12002">
    <property type="entry name" value="CLAUDIN"/>
    <property type="match status" value="1"/>
</dbReference>
<feature type="transmembrane region" description="Helical" evidence="11">
    <location>
        <begin position="105"/>
        <end position="124"/>
    </location>
</feature>
<evidence type="ECO:0000256" key="4">
    <source>
        <dbReference type="ARBA" id="ARBA00022427"/>
    </source>
</evidence>
<feature type="compositionally biased region" description="Polar residues" evidence="10">
    <location>
        <begin position="332"/>
        <end position="347"/>
    </location>
</feature>
<evidence type="ECO:0000256" key="5">
    <source>
        <dbReference type="ARBA" id="ARBA00022475"/>
    </source>
</evidence>
<dbReference type="STRING" id="33528.ENSGAFP00000016386"/>
<evidence type="ECO:0000256" key="3">
    <source>
        <dbReference type="ARBA" id="ARBA00008295"/>
    </source>
</evidence>
<evidence type="ECO:0000256" key="8">
    <source>
        <dbReference type="ARBA" id="ARBA00022989"/>
    </source>
</evidence>
<feature type="region of interest" description="Disordered" evidence="10">
    <location>
        <begin position="332"/>
        <end position="357"/>
    </location>
</feature>
<feature type="transmembrane region" description="Helical" evidence="11">
    <location>
        <begin position="212"/>
        <end position="233"/>
    </location>
</feature>
<sequence>MQENPHLPVWKCRVRGVSEKRLTSKSSPAEEGERQGGLVPATPWDANMDAEPRKKLKGENQRGSAWVMETDRCGVSSRQPAGSCSRISIFAAVDMASLALELMGFFLGLLGMLGTLVATVLPYWQISAHIGSNIVTVVANMRGLWMECVYQSTGAFQCETYNSMLALPADLQASRALMVISVVLSVIASGMTSLGMQCTLCLENAGTVKSRVAGAGGVLFLAAGFLSLVPVSWTTHEVVQSFYSPNIPAGMKYELGECLYLGLASALISMLGGGLLSVSCCVEEEGGRGRRHGLGYPYPVGVGMSGTGARTASQTYRHPTLQMGAVNTASRGQTMVRSTNTSESSAQGPPGAKKPTAAGYDITGYSSTCEHSIDPTSVEVRLVLTWQRDEGLTLHPSCQHSVNNWRPVLLLKSGEQRHQLCDGCLRTQRAMRRIPSTDSRLFRISSSGSVLISPLTVNGFPDFAPDAPPSLPIGWLRSIRSGGACDLTRGEVNGSENFVIGQMYRQMLIPLLVDPQSPLRAVRKPSRSFPWNSACSISISRRESGRLAEKRCGRDSSSALASILSLIACRRCRLASGAAHTPLDCET</sequence>
<dbReference type="PROSITE" id="PS01346">
    <property type="entry name" value="CLAUDIN"/>
    <property type="match status" value="1"/>
</dbReference>
<dbReference type="AlphaFoldDB" id="A0A315VMJ9"/>
<comment type="caution">
    <text evidence="12">The sequence shown here is derived from an EMBL/GenBank/DDBJ whole genome shotgun (WGS) entry which is preliminary data.</text>
</comment>
<dbReference type="GO" id="GO:0005886">
    <property type="term" value="C:plasma membrane"/>
    <property type="evidence" value="ECO:0007669"/>
    <property type="project" value="UniProtKB-SubCell"/>
</dbReference>
<dbReference type="Proteomes" id="UP000250572">
    <property type="component" value="Unassembled WGS sequence"/>
</dbReference>
<evidence type="ECO:0000256" key="2">
    <source>
        <dbReference type="ARBA" id="ARBA00004651"/>
    </source>
</evidence>
<dbReference type="PRINTS" id="PR01077">
    <property type="entry name" value="CLAUDIN"/>
</dbReference>
<dbReference type="PRINTS" id="PR01385">
    <property type="entry name" value="CLAUDIN14"/>
</dbReference>